<sequence>MAAVDKTYGDALFSLVTEEDEKALPDILGQLKGVSEVFAAEPDFIKLLRTPTIPIEEKTALVKEVFDGKVHKFVVNFLCILTENDRLPDFERILAYFTGLYNEKLGIADVTVTSAMPLSDTAAEKIRAKMAEITGKTVNMTLKTDNKLIGGVVISYGNTTIDGSVKARLEQLKADIAGTID</sequence>
<dbReference type="SUPFAM" id="SSF47928">
    <property type="entry name" value="N-terminal domain of the delta subunit of the F1F0-ATP synthase"/>
    <property type="match status" value="1"/>
</dbReference>
<comment type="similarity">
    <text evidence="7">Belongs to the ATPase delta chain family.</text>
</comment>
<dbReference type="InterPro" id="IPR000711">
    <property type="entry name" value="ATPase_OSCP/dsu"/>
</dbReference>
<comment type="function">
    <text evidence="7">F(1)F(0) ATP synthase produces ATP from ADP in the presence of a proton or sodium gradient. F-type ATPases consist of two structural domains, F(1) containing the extramembraneous catalytic core and F(0) containing the membrane proton channel, linked together by a central stalk and a peripheral stalk. During catalysis, ATP synthesis in the catalytic domain of F(1) is coupled via a rotary mechanism of the central stalk subunits to proton translocation.</text>
</comment>
<gene>
    <name evidence="7 8" type="primary">atpH</name>
    <name evidence="8" type="ORF">ERS852540_01191</name>
</gene>
<dbReference type="NCBIfam" id="TIGR01145">
    <property type="entry name" value="ATP_synt_delta"/>
    <property type="match status" value="1"/>
</dbReference>
<evidence type="ECO:0000313" key="8">
    <source>
        <dbReference type="EMBL" id="CUQ85910.1"/>
    </source>
</evidence>
<keyword evidence="5 7" id="KW-0472">Membrane</keyword>
<dbReference type="GO" id="GO:0005886">
    <property type="term" value="C:plasma membrane"/>
    <property type="evidence" value="ECO:0007669"/>
    <property type="project" value="UniProtKB-SubCell"/>
</dbReference>
<dbReference type="GO" id="GO:0046933">
    <property type="term" value="F:proton-transporting ATP synthase activity, rotational mechanism"/>
    <property type="evidence" value="ECO:0007669"/>
    <property type="project" value="UniProtKB-UniRule"/>
</dbReference>
<evidence type="ECO:0000256" key="6">
    <source>
        <dbReference type="ARBA" id="ARBA00023310"/>
    </source>
</evidence>
<evidence type="ECO:0000256" key="5">
    <source>
        <dbReference type="ARBA" id="ARBA00023136"/>
    </source>
</evidence>
<evidence type="ECO:0000313" key="9">
    <source>
        <dbReference type="Proteomes" id="UP000095662"/>
    </source>
</evidence>
<keyword evidence="4 7" id="KW-0406">Ion transport</keyword>
<accession>A0A174ZRQ4</accession>
<name>A0A174ZRQ4_9FIRM</name>
<evidence type="ECO:0000256" key="2">
    <source>
        <dbReference type="ARBA" id="ARBA00022448"/>
    </source>
</evidence>
<evidence type="ECO:0000256" key="3">
    <source>
        <dbReference type="ARBA" id="ARBA00022781"/>
    </source>
</evidence>
<evidence type="ECO:0000256" key="1">
    <source>
        <dbReference type="ARBA" id="ARBA00004370"/>
    </source>
</evidence>
<dbReference type="PANTHER" id="PTHR11910">
    <property type="entry name" value="ATP SYNTHASE DELTA CHAIN"/>
    <property type="match status" value="1"/>
</dbReference>
<dbReference type="OrthoDB" id="9802471at2"/>
<organism evidence="8 9">
    <name type="scientific">[Eubacterium] siraeum</name>
    <dbReference type="NCBI Taxonomy" id="39492"/>
    <lineage>
        <taxon>Bacteria</taxon>
        <taxon>Bacillati</taxon>
        <taxon>Bacillota</taxon>
        <taxon>Clostridia</taxon>
        <taxon>Eubacteriales</taxon>
        <taxon>Oscillospiraceae</taxon>
        <taxon>Oscillospiraceae incertae sedis</taxon>
    </lineage>
</organism>
<keyword evidence="7" id="KW-1003">Cell membrane</keyword>
<dbReference type="HAMAP" id="MF_01416">
    <property type="entry name" value="ATP_synth_delta_bact"/>
    <property type="match status" value="1"/>
</dbReference>
<keyword evidence="3 7" id="KW-0375">Hydrogen ion transport</keyword>
<dbReference type="GO" id="GO:0045259">
    <property type="term" value="C:proton-transporting ATP synthase complex"/>
    <property type="evidence" value="ECO:0007669"/>
    <property type="project" value="UniProtKB-KW"/>
</dbReference>
<keyword evidence="6 7" id="KW-0066">ATP synthesis</keyword>
<dbReference type="Pfam" id="PF00213">
    <property type="entry name" value="OSCP"/>
    <property type="match status" value="1"/>
</dbReference>
<dbReference type="PRINTS" id="PR00125">
    <property type="entry name" value="ATPASEDELTA"/>
</dbReference>
<comment type="subcellular location">
    <subcellularLocation>
        <location evidence="7">Cell membrane</location>
        <topology evidence="7">Peripheral membrane protein</topology>
    </subcellularLocation>
    <subcellularLocation>
        <location evidence="1">Membrane</location>
    </subcellularLocation>
</comment>
<dbReference type="InterPro" id="IPR026015">
    <property type="entry name" value="ATP_synth_OSCP/delta_N_sf"/>
</dbReference>
<dbReference type="AlphaFoldDB" id="A0A174ZRQ4"/>
<evidence type="ECO:0000256" key="4">
    <source>
        <dbReference type="ARBA" id="ARBA00023065"/>
    </source>
</evidence>
<dbReference type="EMBL" id="CZBY01000008">
    <property type="protein sequence ID" value="CUQ85910.1"/>
    <property type="molecule type" value="Genomic_DNA"/>
</dbReference>
<dbReference type="STRING" id="39492.ERS852540_01191"/>
<reference evidence="8 9" key="1">
    <citation type="submission" date="2015-09" db="EMBL/GenBank/DDBJ databases">
        <authorList>
            <consortium name="Pathogen Informatics"/>
        </authorList>
    </citation>
    <scope>NUCLEOTIDE SEQUENCE [LARGE SCALE GENOMIC DNA]</scope>
    <source>
        <strain evidence="8 9">2789STDY5834928</strain>
    </source>
</reference>
<keyword evidence="2 7" id="KW-0813">Transport</keyword>
<dbReference type="Gene3D" id="1.10.520.20">
    <property type="entry name" value="N-terminal domain of the delta subunit of the F1F0-ATP synthase"/>
    <property type="match status" value="1"/>
</dbReference>
<evidence type="ECO:0000256" key="7">
    <source>
        <dbReference type="HAMAP-Rule" id="MF_01416"/>
    </source>
</evidence>
<comment type="function">
    <text evidence="7">This protein is part of the stalk that links CF(0) to CF(1). It either transmits conformational changes from CF(0) to CF(1) or is implicated in proton conduction.</text>
</comment>
<protein>
    <recommendedName>
        <fullName evidence="7">ATP synthase subunit delta</fullName>
    </recommendedName>
    <alternativeName>
        <fullName evidence="7">ATP synthase F(1) sector subunit delta</fullName>
    </alternativeName>
    <alternativeName>
        <fullName evidence="7">F-type ATPase subunit delta</fullName>
        <shortName evidence="7">F-ATPase subunit delta</shortName>
    </alternativeName>
</protein>
<dbReference type="Proteomes" id="UP000095662">
    <property type="component" value="Unassembled WGS sequence"/>
</dbReference>
<keyword evidence="7" id="KW-0139">CF(1)</keyword>
<proteinExistence type="inferred from homology"/>